<feature type="region of interest" description="Disordered" evidence="6">
    <location>
        <begin position="979"/>
        <end position="1000"/>
    </location>
</feature>
<evidence type="ECO:0000313" key="11">
    <source>
        <dbReference type="Proteomes" id="UP001187531"/>
    </source>
</evidence>
<dbReference type="Proteomes" id="UP001187531">
    <property type="component" value="Unassembled WGS sequence"/>
</dbReference>
<dbReference type="SUPFAM" id="SSF48431">
    <property type="entry name" value="Lipovitellin-phosvitin complex, superhelical domain"/>
    <property type="match status" value="1"/>
</dbReference>
<feature type="region of interest" description="Disordered" evidence="6">
    <location>
        <begin position="598"/>
        <end position="624"/>
    </location>
</feature>
<dbReference type="SUPFAM" id="SSF56968">
    <property type="entry name" value="Lipovitellin-phosvitin complex, beta-sheet shell regions"/>
    <property type="match status" value="2"/>
</dbReference>
<dbReference type="GO" id="GO:0045735">
    <property type="term" value="F:nutrient reservoir activity"/>
    <property type="evidence" value="ECO:0007669"/>
    <property type="project" value="UniProtKB-KW"/>
</dbReference>
<feature type="chain" id="PRO_5041738874" description="Vitellogenin" evidence="7">
    <location>
        <begin position="18"/>
        <end position="2255"/>
    </location>
</feature>
<evidence type="ECO:0000259" key="8">
    <source>
        <dbReference type="PROSITE" id="PS51211"/>
    </source>
</evidence>
<feature type="compositionally biased region" description="Basic residues" evidence="6">
    <location>
        <begin position="1111"/>
        <end position="1127"/>
    </location>
</feature>
<keyword evidence="3" id="KW-1015">Disulfide bond</keyword>
<keyword evidence="11" id="KW-1185">Reference proteome</keyword>
<name>A0AA88L9E9_ARTSF</name>
<dbReference type="Pfam" id="PF00094">
    <property type="entry name" value="VWD"/>
    <property type="match status" value="1"/>
</dbReference>
<evidence type="ECO:0000256" key="6">
    <source>
        <dbReference type="SAM" id="MobiDB-lite"/>
    </source>
</evidence>
<dbReference type="SMART" id="SM00638">
    <property type="entry name" value="LPD_N"/>
    <property type="match status" value="1"/>
</dbReference>
<protein>
    <recommendedName>
        <fullName evidence="12">Vitellogenin</fullName>
    </recommendedName>
</protein>
<dbReference type="SMART" id="SM01169">
    <property type="entry name" value="DUF1943"/>
    <property type="match status" value="1"/>
</dbReference>
<dbReference type="InterPro" id="IPR015816">
    <property type="entry name" value="Vitellinogen_b-sht_N"/>
</dbReference>
<dbReference type="InterPro" id="IPR001747">
    <property type="entry name" value="Vitellogenin_N"/>
</dbReference>
<feature type="region of interest" description="Disordered" evidence="6">
    <location>
        <begin position="642"/>
        <end position="663"/>
    </location>
</feature>
<evidence type="ECO:0000256" key="1">
    <source>
        <dbReference type="ARBA" id="ARBA00022729"/>
    </source>
</evidence>
<sequence length="2255" mass="253007">MKWTILGLLTLAYLGQSCVWSPGKSYIYEYNGWLKAAIPEIDDQYAGIHLNANLVVEAENEETLLVELRNVQARKFNEDVNVVITEDHTKWMTLGDPVSVLGTSCLEKPFTVNFKGVYFESMSVGKDDPLWCINFKKSIASKFQLVLKTPKGKKGSIGAMESLKEGGMIKYPVMEECVTGECETWYEISELPEENVKSKPNLIPSPELCKGSNFFHIVKTRDFDKCKRPTILARISPAGWRCSVDSAVCGGAKSRISTQHITACEGKQGEMIIQRHAVADIRTVRPYAITTEALKAKAFVMLELKSTGSSKAISGRSGSGEVIKSLLYVHTPEQRHGGPVPKPGLTNSIRLGGKRRDPRIMASEIRRLMTEVVRNMESEEFYTDPSHLGVIDKLGMIRRAATYLNYEELKSVFSKELSMNQDSTPFQVAKDCLVAAGTNSAIMLIKELIMKNKITGERARQTVAVLPMTIKTPTRELLGELFDLLDSKSVEEDEQLEITLALSLATIVNQACVNKTVSRRMYPVAVMGEFCSPTDPIVTRKLLPFFRNKISKSESNGEVIAYLTALGNLGHESILPIVVPIIEGEDVASLELRMASSLRSSEGRRSRQSRSTRSSFGLEEEEEELGLSRRAKKKNYRLPEWEMSSGSSSSYGSAFEEEEEEYEMTPSEMRALNIPEHETKINKGVLRKYGVPESEIRSLKKRGFRSSGGMYSGSRGFEEEEEIDLSPSEKRKFGIPEYEKVNKGILRKYGVSEEEVMSLTGKSRYGGSRSYEEEGEINLSSSEKRMLGIPEHEKVNHGILRKYGVSESEIRRLTGKGGSRSYEEEGEINLSSSEKRMLGIPEHEKVNHGILRKYGVSESEIRRLTGKGKLSSSSYGMGSEEGEIELTPSERRRFGIPEKERRLNVGILHKYGVPEEEISRLTRYSGRSGSQMSSLYEEEDEEFELSPSEKRQWGIPSHEKRLNKGLLRKYGVPEHEIRSMKSTRSTTYGSRRSSPYYSEEDEEEFELTPFEREKFNIPHHEKKVNKGLLRKYGVPEHEMKSLKSSGYGGRSYLEDEEEEYEMPASLRERYGIPRGEKINKGILKKYEIPEHEVTRKRGRFSENEMEWYKGKSHSRSGKRHFGRKSRRGGSDKTGEYFSDIPVRAKAVFALHKLAHAHNPKALFILKSIFFNLNEDPEVRMAALNILIHANPSSEVWERMAIGTWFEPSEQVASLVRTTLATLATVEDPVVRPMALKAKAVLPLTKPISRSFFRSANIISGAHDFEEDEGYLMHSSLFFGNSSYMPDNIYMNLNSNNGPFRIVNTLETSVFGRHLEKIVENMVDRLMGRPLRHGRETSPELQKIKEELNIVKRGASAPQAFISIKLLDEIQRFWEVDDNMFSDLSEEFSDYFTGKGRDINYRKWLPLRDVYISAPSEMGIPFLVNIHYKGLTSINGNVNMTSSGLEAEINPTVAFKFVSQIGFDVPMVDKYICSGVSTHLHLVAPNTMEVKVDTNKGQAVGEWEPKKSRLALSHYHVKPFTATTDSLDFTPITHVPDLKTVTVRSSPIEVTVPIMQTSSATSGKSSLGFNVFMKHRSDVSGFQRMPNIINFLADIKEGKVVNWILPKDIRMQETKVVFDSASSETHGVRFKVDLSRASTTNVGANTVVKTGSQRPIETPKGRVVAKIFGRLDEEKEIKLTSWFEKYSGGVATFVDVTAELLGPQSEKVEACLGVGKSFMGHMQKLAFEVGKSRGSKFCFDSEIEWPKLESLKREYYLSTNIDTNIDIKMGYGSNCDKPSKIVLDVDGKLTRSPEFLSEIQSMPSSEECKKEESIVDMMVGSKACERARRLATDLNELELDIDISDVPDFIANTSHKIQDYLTYIGGRYMSRDSVDVKNPKNKVKLVFRAQPEAEETMSLKIFKQNSNIFFTGVPVGPVVKTLVPVNVRLPFIANHMDTVSICAVENTKVSTFDNVIFDAPLSDCDHVIAKDCSGRNHVALLGREEAGTKIATIITQNDRIVVDPSTHKVVVNGQEYTVAEDKWVIVKDEYGLPMISMKKTRDGFIECLGQKLNIKISVSPSKILVWGVGWLRGKVCGVCGNSDNEVVGDLEGPRGTTLSSGRHLVAAYMLKSPRKCNPMEYEKVQEEAIREEEQSLRNVPYSGLARTIKTDGVKIGSPLLTSASRMGGSSGCMTFRNRAATRAGTKCFTTVTLPECRSGCRAVNTIEKRVGLHCLQKGRLSEKLSEELFTRPLSELRDREAHSNEVFVIPTSCVEA</sequence>
<keyword evidence="2" id="KW-0758">Storage protein</keyword>
<feature type="region of interest" description="Disordered" evidence="6">
    <location>
        <begin position="1111"/>
        <end position="1133"/>
    </location>
</feature>
<dbReference type="PROSITE" id="PS51233">
    <property type="entry name" value="VWFD"/>
    <property type="match status" value="1"/>
</dbReference>
<dbReference type="InterPro" id="IPR015819">
    <property type="entry name" value="Lipid_transp_b-sht_shell"/>
</dbReference>
<dbReference type="GO" id="GO:0005319">
    <property type="term" value="F:lipid transporter activity"/>
    <property type="evidence" value="ECO:0007669"/>
    <property type="project" value="InterPro"/>
</dbReference>
<dbReference type="InterPro" id="IPR050733">
    <property type="entry name" value="Vitellogenin/Apolipophorin"/>
</dbReference>
<dbReference type="Gene3D" id="1.25.10.20">
    <property type="entry name" value="Vitellinogen, superhelical"/>
    <property type="match status" value="2"/>
</dbReference>
<dbReference type="SMART" id="SM00216">
    <property type="entry name" value="VWD"/>
    <property type="match status" value="1"/>
</dbReference>
<dbReference type="InterPro" id="IPR011030">
    <property type="entry name" value="Lipovitellin_superhlx_dom"/>
</dbReference>
<dbReference type="InterPro" id="IPR001846">
    <property type="entry name" value="VWF_type-D"/>
</dbReference>
<dbReference type="Pfam" id="PF01347">
    <property type="entry name" value="Vitellogenin_N"/>
    <property type="match status" value="2"/>
</dbReference>
<dbReference type="Pfam" id="PF09172">
    <property type="entry name" value="Vit_open_b-sht"/>
    <property type="match status" value="1"/>
</dbReference>
<evidence type="ECO:0000256" key="2">
    <source>
        <dbReference type="ARBA" id="ARBA00022761"/>
    </source>
</evidence>
<organism evidence="10 11">
    <name type="scientific">Artemia franciscana</name>
    <name type="common">Brine shrimp</name>
    <name type="synonym">Artemia sanfranciscana</name>
    <dbReference type="NCBI Taxonomy" id="6661"/>
    <lineage>
        <taxon>Eukaryota</taxon>
        <taxon>Metazoa</taxon>
        <taxon>Ecdysozoa</taxon>
        <taxon>Arthropoda</taxon>
        <taxon>Crustacea</taxon>
        <taxon>Branchiopoda</taxon>
        <taxon>Anostraca</taxon>
        <taxon>Artemiidae</taxon>
        <taxon>Artemia</taxon>
    </lineage>
</organism>
<gene>
    <name evidence="10" type="ORF">QYM36_002532</name>
</gene>
<evidence type="ECO:0008006" key="12">
    <source>
        <dbReference type="Google" id="ProtNLM"/>
    </source>
</evidence>
<comment type="caution">
    <text evidence="5">Lacks conserved residue(s) required for the propagation of feature annotation.</text>
</comment>
<evidence type="ECO:0000259" key="9">
    <source>
        <dbReference type="PROSITE" id="PS51233"/>
    </source>
</evidence>
<accession>A0AA88L9E9</accession>
<dbReference type="EMBL" id="JAVRJZ010000005">
    <property type="protein sequence ID" value="KAK2722007.1"/>
    <property type="molecule type" value="Genomic_DNA"/>
</dbReference>
<evidence type="ECO:0000256" key="3">
    <source>
        <dbReference type="ARBA" id="ARBA00023157"/>
    </source>
</evidence>
<comment type="caution">
    <text evidence="10">The sequence shown here is derived from an EMBL/GenBank/DDBJ whole genome shotgun (WGS) entry which is preliminary data.</text>
</comment>
<dbReference type="PANTHER" id="PTHR23345:SF15">
    <property type="entry name" value="VITELLOGENIN 1-RELATED"/>
    <property type="match status" value="1"/>
</dbReference>
<dbReference type="InterPro" id="IPR015255">
    <property type="entry name" value="Vitellinogen_open_b-sht"/>
</dbReference>
<dbReference type="PANTHER" id="PTHR23345">
    <property type="entry name" value="VITELLOGENIN-RELATED"/>
    <property type="match status" value="1"/>
</dbReference>
<feature type="signal peptide" evidence="7">
    <location>
        <begin position="1"/>
        <end position="17"/>
    </location>
</feature>
<reference evidence="10" key="1">
    <citation type="submission" date="2023-07" db="EMBL/GenBank/DDBJ databases">
        <title>Chromosome-level genome assembly of Artemia franciscana.</title>
        <authorList>
            <person name="Jo E."/>
        </authorList>
    </citation>
    <scope>NUCLEOTIDE SEQUENCE</scope>
    <source>
        <tissue evidence="10">Whole body</tissue>
    </source>
</reference>
<proteinExistence type="predicted"/>
<feature type="domain" description="VWFD" evidence="9">
    <location>
        <begin position="1939"/>
        <end position="2116"/>
    </location>
</feature>
<dbReference type="Gene3D" id="2.30.230.10">
    <property type="entry name" value="Lipovitellin, beta-sheet shell regions, chain A"/>
    <property type="match status" value="1"/>
</dbReference>
<feature type="compositionally biased region" description="Low complexity" evidence="6">
    <location>
        <begin position="642"/>
        <end position="654"/>
    </location>
</feature>
<evidence type="ECO:0000256" key="7">
    <source>
        <dbReference type="SAM" id="SignalP"/>
    </source>
</evidence>
<keyword evidence="4" id="KW-0325">Glycoprotein</keyword>
<feature type="compositionally biased region" description="Low complexity" evidence="6">
    <location>
        <begin position="982"/>
        <end position="997"/>
    </location>
</feature>
<dbReference type="Gene3D" id="2.20.80.10">
    <property type="entry name" value="Lipovitellin-phosvitin complex, chain A, domain 4"/>
    <property type="match status" value="1"/>
</dbReference>
<keyword evidence="1 7" id="KW-0732">Signal</keyword>
<dbReference type="PROSITE" id="PS51211">
    <property type="entry name" value="VITELLOGENIN"/>
    <property type="match status" value="1"/>
</dbReference>
<evidence type="ECO:0000256" key="4">
    <source>
        <dbReference type="ARBA" id="ARBA00023180"/>
    </source>
</evidence>
<feature type="domain" description="Vitellogenin" evidence="8">
    <location>
        <begin position="20"/>
        <end position="1288"/>
    </location>
</feature>
<dbReference type="PROSITE" id="PS51257">
    <property type="entry name" value="PROKAR_LIPOPROTEIN"/>
    <property type="match status" value="1"/>
</dbReference>
<evidence type="ECO:0000256" key="5">
    <source>
        <dbReference type="PROSITE-ProRule" id="PRU00557"/>
    </source>
</evidence>
<evidence type="ECO:0000313" key="10">
    <source>
        <dbReference type="EMBL" id="KAK2722007.1"/>
    </source>
</evidence>